<proteinExistence type="predicted"/>
<gene>
    <name evidence="2" type="ORF">TSUD_422320</name>
</gene>
<accession>A0A1B5Z7L9</accession>
<evidence type="ECO:0000313" key="2">
    <source>
        <dbReference type="EMBL" id="GAU10105.1"/>
    </source>
</evidence>
<sequence>MTSRQPLNSSRPLNILELLNSSELLNTFRHIIKRVERVRVDGALVEIKIVEEWGYAMGEDTCLFEEEIASEASQSDCEEGHVDPNVRRNVDMLIDNIAVGMEEVANEVVHGKSDVELPDKQLGNTSGVGESEEEKEQLVDILSPVGVLPDVTASGPHLGDPGALPHDLLHPPL</sequence>
<evidence type="ECO:0008006" key="4">
    <source>
        <dbReference type="Google" id="ProtNLM"/>
    </source>
</evidence>
<name>A0A1B5Z7L9_TRISU</name>
<organism evidence="2 3">
    <name type="scientific">Trifolium subterraneum</name>
    <name type="common">Subterranean clover</name>
    <dbReference type="NCBI Taxonomy" id="3900"/>
    <lineage>
        <taxon>Eukaryota</taxon>
        <taxon>Viridiplantae</taxon>
        <taxon>Streptophyta</taxon>
        <taxon>Embryophyta</taxon>
        <taxon>Tracheophyta</taxon>
        <taxon>Spermatophyta</taxon>
        <taxon>Magnoliopsida</taxon>
        <taxon>eudicotyledons</taxon>
        <taxon>Gunneridae</taxon>
        <taxon>Pentapetalae</taxon>
        <taxon>rosids</taxon>
        <taxon>fabids</taxon>
        <taxon>Fabales</taxon>
        <taxon>Fabaceae</taxon>
        <taxon>Papilionoideae</taxon>
        <taxon>50 kb inversion clade</taxon>
        <taxon>NPAAA clade</taxon>
        <taxon>Hologalegina</taxon>
        <taxon>IRL clade</taxon>
        <taxon>Trifolieae</taxon>
        <taxon>Trifolium</taxon>
    </lineage>
</organism>
<evidence type="ECO:0000313" key="3">
    <source>
        <dbReference type="Proteomes" id="UP000242715"/>
    </source>
</evidence>
<comment type="caution">
    <text evidence="2">The sequence shown here is derived from an EMBL/GenBank/DDBJ whole genome shotgun (WGS) entry which is preliminary data.</text>
</comment>
<dbReference type="Proteomes" id="UP000242715">
    <property type="component" value="Unassembled WGS sequence"/>
</dbReference>
<dbReference type="AlphaFoldDB" id="A0A1B5Z7L9"/>
<evidence type="ECO:0000256" key="1">
    <source>
        <dbReference type="SAM" id="MobiDB-lite"/>
    </source>
</evidence>
<feature type="region of interest" description="Disordered" evidence="1">
    <location>
        <begin position="152"/>
        <end position="173"/>
    </location>
</feature>
<dbReference type="EMBL" id="BCLP01046422">
    <property type="protein sequence ID" value="GAU10105.1"/>
    <property type="molecule type" value="Genomic_DNA"/>
</dbReference>
<reference evidence="3" key="1">
    <citation type="journal article" date="2017" name="Front. Plant Sci.">
        <title>Climate Clever Clovers: New Paradigm to Reduce the Environmental Footprint of Ruminants by Breeding Low Methanogenic Forages Utilizing Haplotype Variation.</title>
        <authorList>
            <person name="Kaur P."/>
            <person name="Appels R."/>
            <person name="Bayer P.E."/>
            <person name="Keeble-Gagnere G."/>
            <person name="Wang J."/>
            <person name="Hirakawa H."/>
            <person name="Shirasawa K."/>
            <person name="Vercoe P."/>
            <person name="Stefanova K."/>
            <person name="Durmic Z."/>
            <person name="Nichols P."/>
            <person name="Revell C."/>
            <person name="Isobe S.N."/>
            <person name="Edwards D."/>
            <person name="Erskine W."/>
        </authorList>
    </citation>
    <scope>NUCLEOTIDE SEQUENCE [LARGE SCALE GENOMIC DNA]</scope>
    <source>
        <strain evidence="3">cv. Daliak</strain>
    </source>
</reference>
<protein>
    <recommendedName>
        <fullName evidence="4">DUF4283 domain-containing protein</fullName>
    </recommendedName>
</protein>
<keyword evidence="3" id="KW-1185">Reference proteome</keyword>